<comment type="caution">
    <text evidence="2">The sequence shown here is derived from an EMBL/GenBank/DDBJ whole genome shotgun (WGS) entry which is preliminary data.</text>
</comment>
<evidence type="ECO:0000313" key="2">
    <source>
        <dbReference type="EMBL" id="GMH77868.1"/>
    </source>
</evidence>
<feature type="compositionally biased region" description="Polar residues" evidence="1">
    <location>
        <begin position="25"/>
        <end position="42"/>
    </location>
</feature>
<feature type="region of interest" description="Disordered" evidence="1">
    <location>
        <begin position="1"/>
        <end position="50"/>
    </location>
</feature>
<organism evidence="2 3">
    <name type="scientific">Triparma laevis f. longispina</name>
    <dbReference type="NCBI Taxonomy" id="1714387"/>
    <lineage>
        <taxon>Eukaryota</taxon>
        <taxon>Sar</taxon>
        <taxon>Stramenopiles</taxon>
        <taxon>Ochrophyta</taxon>
        <taxon>Bolidophyceae</taxon>
        <taxon>Parmales</taxon>
        <taxon>Triparmaceae</taxon>
        <taxon>Triparma</taxon>
    </lineage>
</organism>
<feature type="compositionally biased region" description="Low complexity" evidence="1">
    <location>
        <begin position="455"/>
        <end position="474"/>
    </location>
</feature>
<gene>
    <name evidence="2" type="ORF">TrLO_g11770</name>
</gene>
<reference evidence="3" key="1">
    <citation type="journal article" date="2023" name="Commun. Biol.">
        <title>Genome analysis of Parmales, the sister group of diatoms, reveals the evolutionary specialization of diatoms from phago-mixotrophs to photoautotrophs.</title>
        <authorList>
            <person name="Ban H."/>
            <person name="Sato S."/>
            <person name="Yoshikawa S."/>
            <person name="Yamada K."/>
            <person name="Nakamura Y."/>
            <person name="Ichinomiya M."/>
            <person name="Sato N."/>
            <person name="Blanc-Mathieu R."/>
            <person name="Endo H."/>
            <person name="Kuwata A."/>
            <person name="Ogata H."/>
        </authorList>
    </citation>
    <scope>NUCLEOTIDE SEQUENCE [LARGE SCALE GENOMIC DNA]</scope>
    <source>
        <strain evidence="3">NIES 3700</strain>
    </source>
</reference>
<feature type="compositionally biased region" description="Basic and acidic residues" evidence="1">
    <location>
        <begin position="561"/>
        <end position="593"/>
    </location>
</feature>
<dbReference type="SUPFAM" id="SSF56219">
    <property type="entry name" value="DNase I-like"/>
    <property type="match status" value="1"/>
</dbReference>
<dbReference type="AlphaFoldDB" id="A0A9W7EGD5"/>
<protein>
    <recommendedName>
        <fullName evidence="4">Endonuclease/exonuclease/phosphatase domain-containing protein</fullName>
    </recommendedName>
</protein>
<dbReference type="Proteomes" id="UP001165122">
    <property type="component" value="Unassembled WGS sequence"/>
</dbReference>
<evidence type="ECO:0000313" key="3">
    <source>
        <dbReference type="Proteomes" id="UP001165122"/>
    </source>
</evidence>
<feature type="compositionally biased region" description="Polar residues" evidence="1">
    <location>
        <begin position="519"/>
        <end position="538"/>
    </location>
</feature>
<feature type="compositionally biased region" description="Low complexity" evidence="1">
    <location>
        <begin position="498"/>
        <end position="514"/>
    </location>
</feature>
<feature type="compositionally biased region" description="Basic and acidic residues" evidence="1">
    <location>
        <begin position="13"/>
        <end position="24"/>
    </location>
</feature>
<feature type="compositionally biased region" description="Gly residues" evidence="1">
    <location>
        <begin position="1"/>
        <end position="11"/>
    </location>
</feature>
<keyword evidence="3" id="KW-1185">Reference proteome</keyword>
<feature type="compositionally biased region" description="Basic and acidic residues" evidence="1">
    <location>
        <begin position="480"/>
        <end position="497"/>
    </location>
</feature>
<dbReference type="EMBL" id="BRXW01000845">
    <property type="protein sequence ID" value="GMH77868.1"/>
    <property type="molecule type" value="Genomic_DNA"/>
</dbReference>
<dbReference type="InterPro" id="IPR036691">
    <property type="entry name" value="Endo/exonu/phosph_ase_sf"/>
</dbReference>
<sequence length="593" mass="67020">MISSEKGGGLEGIDDKMGAVKEESSNLSPKPSPGKVSTSSPLEKTPQKPKTHNYVIMQWNQKDLTLLPETVNGIPNPKYGASKERVENVAKTIKEYKNKKGPAVCVFEEVRTGGGGERAVKFIVNWINIRLGRTTWDYCLSGEVNPEGRRRELYAVIWCKDIMGEIWPDLTDYGGRRLMGNGFCKPTTATQMPTTRHQAAASATEDEAPSFRIGDALIDLTDVRKKWQQLDAGGDVNLYFDRLPVLFTFKPPEIEFKIHIIACHSATGGESKSPHQNIIETAYLQSMCTQATEQGEFVVLLGDFNTAERHNQTEYMWDRDVPFLSEEESELFRPTRAAFLECYYRGVPSALPTNVYPFLSGECATPKHNDDIWLPTNFDKMNRITNRGRLDSRGNRHQGVVLPIPERVLGIWDKKTREYFLEIGNNNFRSAKKQELNRRLSMAWSDHRPISVDLSPSSRSQSTGRSSRKSTGSTVVFHGEALDKKLEKMSMGDDDTRNSQSQSNSQEQGNLQEQDISKEQCNTQEQDISKEQGSLQEQDISKKQGGSKKDELTILLLSAQDKLRQDPKNPDIQAEVDHYTRDLEKLEQEEGRY</sequence>
<name>A0A9W7EGD5_9STRA</name>
<feature type="region of interest" description="Disordered" evidence="1">
    <location>
        <begin position="449"/>
        <end position="593"/>
    </location>
</feature>
<dbReference type="Gene3D" id="3.60.10.10">
    <property type="entry name" value="Endonuclease/exonuclease/phosphatase"/>
    <property type="match status" value="1"/>
</dbReference>
<evidence type="ECO:0008006" key="4">
    <source>
        <dbReference type="Google" id="ProtNLM"/>
    </source>
</evidence>
<accession>A0A9W7EGD5</accession>
<evidence type="ECO:0000256" key="1">
    <source>
        <dbReference type="SAM" id="MobiDB-lite"/>
    </source>
</evidence>
<feature type="compositionally biased region" description="Basic and acidic residues" evidence="1">
    <location>
        <begin position="539"/>
        <end position="552"/>
    </location>
</feature>
<proteinExistence type="predicted"/>
<dbReference type="OrthoDB" id="194855at2759"/>